<feature type="transmembrane region" description="Helical" evidence="7">
    <location>
        <begin position="268"/>
        <end position="289"/>
    </location>
</feature>
<dbReference type="EMBL" id="KB822713">
    <property type="protein sequence ID" value="ETN45026.1"/>
    <property type="molecule type" value="Genomic_DNA"/>
</dbReference>
<keyword evidence="9" id="KW-1185">Reference proteome</keyword>
<dbReference type="AlphaFoldDB" id="W2S8I8"/>
<evidence type="ECO:0000313" key="9">
    <source>
        <dbReference type="Proteomes" id="UP000030752"/>
    </source>
</evidence>
<dbReference type="GeneID" id="19977241"/>
<evidence type="ECO:0000256" key="7">
    <source>
        <dbReference type="SAM" id="Phobius"/>
    </source>
</evidence>
<dbReference type="Pfam" id="PF07690">
    <property type="entry name" value="MFS_1"/>
    <property type="match status" value="1"/>
</dbReference>
<dbReference type="InterPro" id="IPR011701">
    <property type="entry name" value="MFS"/>
</dbReference>
<feature type="transmembrane region" description="Helical" evidence="7">
    <location>
        <begin position="412"/>
        <end position="429"/>
    </location>
</feature>
<feature type="transmembrane region" description="Helical" evidence="7">
    <location>
        <begin position="376"/>
        <end position="400"/>
    </location>
</feature>
<keyword evidence="5 7" id="KW-0472">Membrane</keyword>
<reference evidence="8 9" key="1">
    <citation type="submission" date="2013-03" db="EMBL/GenBank/DDBJ databases">
        <title>The Genome Sequence of Phialophora europaea CBS 101466.</title>
        <authorList>
            <consortium name="The Broad Institute Genomics Platform"/>
            <person name="Cuomo C."/>
            <person name="de Hoog S."/>
            <person name="Gorbushina A."/>
            <person name="Walker B."/>
            <person name="Young S.K."/>
            <person name="Zeng Q."/>
            <person name="Gargeya S."/>
            <person name="Fitzgerald M."/>
            <person name="Haas B."/>
            <person name="Abouelleil A."/>
            <person name="Allen A.W."/>
            <person name="Alvarado L."/>
            <person name="Arachchi H.M."/>
            <person name="Berlin A.M."/>
            <person name="Chapman S.B."/>
            <person name="Gainer-Dewar J."/>
            <person name="Goldberg J."/>
            <person name="Griggs A."/>
            <person name="Gujja S."/>
            <person name="Hansen M."/>
            <person name="Howarth C."/>
            <person name="Imamovic A."/>
            <person name="Ireland A."/>
            <person name="Larimer J."/>
            <person name="McCowan C."/>
            <person name="Murphy C."/>
            <person name="Pearson M."/>
            <person name="Poon T.W."/>
            <person name="Priest M."/>
            <person name="Roberts A."/>
            <person name="Saif S."/>
            <person name="Shea T."/>
            <person name="Sisk P."/>
            <person name="Sykes S."/>
            <person name="Wortman J."/>
            <person name="Nusbaum C."/>
            <person name="Birren B."/>
        </authorList>
    </citation>
    <scope>NUCLEOTIDE SEQUENCE [LARGE SCALE GENOMIC DNA]</scope>
    <source>
        <strain evidence="8 9">CBS 101466</strain>
    </source>
</reference>
<feature type="transmembrane region" description="Helical" evidence="7">
    <location>
        <begin position="549"/>
        <end position="567"/>
    </location>
</feature>
<feature type="transmembrane region" description="Helical" evidence="7">
    <location>
        <begin position="343"/>
        <end position="364"/>
    </location>
</feature>
<dbReference type="RefSeq" id="XP_008712796.1">
    <property type="nucleotide sequence ID" value="XM_008714574.1"/>
</dbReference>
<dbReference type="eggNOG" id="KOG0254">
    <property type="taxonomic scope" value="Eukaryota"/>
</dbReference>
<dbReference type="OrthoDB" id="4078873at2759"/>
<keyword evidence="4 7" id="KW-1133">Transmembrane helix</keyword>
<dbReference type="InParanoid" id="W2S8I8"/>
<sequence>MATITPADRTAPPEIDVEKKDHVDQVTEINDDLKSDSDSSSAHKQDGVKKVEAVTSVWTKKTLIIMFVLLYLVSFVDMLIVGVQTNLNPYVTSAFSQHGLLATTSIVASILGGSSSLAMAKLIDIWGRTEGFMAMLLLVTIGLIMKATCQNVATYAAAHTLYWTGHLNLLYVIDVVIADMTSLRNRMLMLTLNGTPTIASTFAGPAIAELFYTQSNFRWAFGAFCIILLGFGLPTSLVLLLNQRKAAKFGMLPEKTHDRTPVQSIKHYVLEFDVVGIILITAAFSLILLPFSLASSSGDKWASASIITMIVMGVFSLVLFIVHERFWAPVPFMPFHYLKERTIIGSCILYGVMFISIFCWDAYYSSYLQVVHNQSITHAGYILNSFSLTSSFISPFVGLLIRHTGEFKWTSYAGLPFVVLGTALLIPLRQPSTHVGLLVMCQVFMGIGTGIWATCGQLAVMASVSHQQIAVAIAIWGLFGSIGASVGLTIAGGLWTNVLPAALVRELPEGSKDLAASIYSSLVIQQEYPIGTEIRDAIIRAYADVQRKMVIAGAGFIPVLLIAIFMWKNINVKKLEEARGTQTKGTIW</sequence>
<evidence type="ECO:0000256" key="4">
    <source>
        <dbReference type="ARBA" id="ARBA00022989"/>
    </source>
</evidence>
<evidence type="ECO:0000256" key="1">
    <source>
        <dbReference type="ARBA" id="ARBA00004141"/>
    </source>
</evidence>
<feature type="transmembrane region" description="Helical" evidence="7">
    <location>
        <begin position="435"/>
        <end position="462"/>
    </location>
</feature>
<proteinExistence type="predicted"/>
<feature type="transmembrane region" description="Helical" evidence="7">
    <location>
        <begin position="160"/>
        <end position="178"/>
    </location>
</feature>
<dbReference type="HOGENOM" id="CLU_012970_1_0_1"/>
<feature type="transmembrane region" description="Helical" evidence="7">
    <location>
        <begin position="63"/>
        <end position="83"/>
    </location>
</feature>
<accession>W2S8I8</accession>
<dbReference type="GO" id="GO:0022857">
    <property type="term" value="F:transmembrane transporter activity"/>
    <property type="evidence" value="ECO:0007669"/>
    <property type="project" value="InterPro"/>
</dbReference>
<dbReference type="Pfam" id="PF06609">
    <property type="entry name" value="TRI12"/>
    <property type="match status" value="1"/>
</dbReference>
<evidence type="ECO:0000256" key="6">
    <source>
        <dbReference type="SAM" id="MobiDB-lite"/>
    </source>
</evidence>
<name>W2S8I8_CYPE1</name>
<dbReference type="PANTHER" id="PTHR23501:SF107">
    <property type="entry name" value="TRANSPORTER, PUTATIVE (AFU_ORTHOLOGUE AFUA_7G04730)-RELATED"/>
    <property type="match status" value="1"/>
</dbReference>
<dbReference type="Gene3D" id="1.20.1250.20">
    <property type="entry name" value="MFS general substrate transporter like domains"/>
    <property type="match status" value="2"/>
</dbReference>
<keyword evidence="2" id="KW-0813">Transport</keyword>
<evidence type="ECO:0008006" key="10">
    <source>
        <dbReference type="Google" id="ProtNLM"/>
    </source>
</evidence>
<protein>
    <recommendedName>
        <fullName evidence="10">Major facilitator superfamily (MFS) profile domain-containing protein</fullName>
    </recommendedName>
</protein>
<evidence type="ECO:0000256" key="3">
    <source>
        <dbReference type="ARBA" id="ARBA00022692"/>
    </source>
</evidence>
<organism evidence="8 9">
    <name type="scientific">Cyphellophora europaea (strain CBS 101466)</name>
    <name type="common">Phialophora europaea</name>
    <dbReference type="NCBI Taxonomy" id="1220924"/>
    <lineage>
        <taxon>Eukaryota</taxon>
        <taxon>Fungi</taxon>
        <taxon>Dikarya</taxon>
        <taxon>Ascomycota</taxon>
        <taxon>Pezizomycotina</taxon>
        <taxon>Eurotiomycetes</taxon>
        <taxon>Chaetothyriomycetidae</taxon>
        <taxon>Chaetothyriales</taxon>
        <taxon>Cyphellophoraceae</taxon>
        <taxon>Cyphellophora</taxon>
    </lineage>
</organism>
<feature type="transmembrane region" description="Helical" evidence="7">
    <location>
        <begin position="95"/>
        <end position="119"/>
    </location>
</feature>
<dbReference type="InterPro" id="IPR036259">
    <property type="entry name" value="MFS_trans_sf"/>
</dbReference>
<dbReference type="PANTHER" id="PTHR23501">
    <property type="entry name" value="MAJOR FACILITATOR SUPERFAMILY"/>
    <property type="match status" value="1"/>
</dbReference>
<feature type="transmembrane region" description="Helical" evidence="7">
    <location>
        <begin position="469"/>
        <end position="495"/>
    </location>
</feature>
<dbReference type="Proteomes" id="UP000030752">
    <property type="component" value="Unassembled WGS sequence"/>
</dbReference>
<feature type="transmembrane region" description="Helical" evidence="7">
    <location>
        <begin position="131"/>
        <end position="148"/>
    </location>
</feature>
<feature type="transmembrane region" description="Helical" evidence="7">
    <location>
        <begin position="219"/>
        <end position="241"/>
    </location>
</feature>
<feature type="transmembrane region" description="Helical" evidence="7">
    <location>
        <begin position="301"/>
        <end position="322"/>
    </location>
</feature>
<dbReference type="GO" id="GO:0005886">
    <property type="term" value="C:plasma membrane"/>
    <property type="evidence" value="ECO:0007669"/>
    <property type="project" value="TreeGrafter"/>
</dbReference>
<comment type="subcellular location">
    <subcellularLocation>
        <location evidence="1">Membrane</location>
        <topology evidence="1">Multi-pass membrane protein</topology>
    </subcellularLocation>
</comment>
<dbReference type="SUPFAM" id="SSF103473">
    <property type="entry name" value="MFS general substrate transporter"/>
    <property type="match status" value="1"/>
</dbReference>
<gene>
    <name evidence="8" type="ORF">HMPREF1541_09902</name>
</gene>
<dbReference type="InterPro" id="IPR010573">
    <property type="entry name" value="MFS_Str1/Tri12-like"/>
</dbReference>
<feature type="transmembrane region" description="Helical" evidence="7">
    <location>
        <begin position="190"/>
        <end position="213"/>
    </location>
</feature>
<feature type="region of interest" description="Disordered" evidence="6">
    <location>
        <begin position="1"/>
        <end position="22"/>
    </location>
</feature>
<keyword evidence="3 7" id="KW-0812">Transmembrane</keyword>
<evidence type="ECO:0000256" key="5">
    <source>
        <dbReference type="ARBA" id="ARBA00023136"/>
    </source>
</evidence>
<dbReference type="VEuPathDB" id="FungiDB:HMPREF1541_09902"/>
<evidence type="ECO:0000313" key="8">
    <source>
        <dbReference type="EMBL" id="ETN45026.1"/>
    </source>
</evidence>
<evidence type="ECO:0000256" key="2">
    <source>
        <dbReference type="ARBA" id="ARBA00022448"/>
    </source>
</evidence>